<dbReference type="InterPro" id="IPR025551">
    <property type="entry name" value="WapI/YxiJ-like"/>
</dbReference>
<protein>
    <submittedName>
        <fullName evidence="1">Uncharacterized protein</fullName>
    </submittedName>
</protein>
<evidence type="ECO:0000313" key="1">
    <source>
        <dbReference type="EMBL" id="MDQ0170077.1"/>
    </source>
</evidence>
<dbReference type="Pfam" id="PF14176">
    <property type="entry name" value="YxiJ"/>
    <property type="match status" value="1"/>
</dbReference>
<reference evidence="1 2" key="1">
    <citation type="submission" date="2023-07" db="EMBL/GenBank/DDBJ databases">
        <title>Sorghum-associated microbial communities from plants grown in Nebraska, USA.</title>
        <authorList>
            <person name="Schachtman D."/>
        </authorList>
    </citation>
    <scope>NUCLEOTIDE SEQUENCE [LARGE SCALE GENOMIC DNA]</scope>
    <source>
        <strain evidence="1 2">DS1314</strain>
    </source>
</reference>
<organism evidence="1 2">
    <name type="scientific">Paenibacillus tundrae</name>
    <dbReference type="NCBI Taxonomy" id="528187"/>
    <lineage>
        <taxon>Bacteria</taxon>
        <taxon>Bacillati</taxon>
        <taxon>Bacillota</taxon>
        <taxon>Bacilli</taxon>
        <taxon>Bacillales</taxon>
        <taxon>Paenibacillaceae</taxon>
        <taxon>Paenibacillus</taxon>
    </lineage>
</organism>
<evidence type="ECO:0000313" key="2">
    <source>
        <dbReference type="Proteomes" id="UP001233836"/>
    </source>
</evidence>
<dbReference type="Proteomes" id="UP001233836">
    <property type="component" value="Unassembled WGS sequence"/>
</dbReference>
<gene>
    <name evidence="1" type="ORF">J2T19_001517</name>
</gene>
<dbReference type="EMBL" id="JAUSTI010000003">
    <property type="protein sequence ID" value="MDQ0170077.1"/>
    <property type="molecule type" value="Genomic_DNA"/>
</dbReference>
<comment type="caution">
    <text evidence="1">The sequence shown here is derived from an EMBL/GenBank/DDBJ whole genome shotgun (WGS) entry which is preliminary data.</text>
</comment>
<name>A0ABT9W9Z3_9BACL</name>
<sequence>MKKKLEEVLELYQQFQHSGKSLYQDFEDLQYNFAEEFRKHVPQDIIYADFSTYTAFTYGLSSGGIIQKLEDPLERYKTREWLKKSFFEWFPKYRFIERYQLSEYKTLDKELETINKLRKKLIELIDLKDKE</sequence>
<proteinExistence type="predicted"/>
<accession>A0ABT9W9Z3</accession>
<dbReference type="RefSeq" id="WP_307214323.1">
    <property type="nucleotide sequence ID" value="NZ_JAUSTI010000003.1"/>
</dbReference>
<keyword evidence="2" id="KW-1185">Reference proteome</keyword>